<keyword evidence="3" id="KW-0472">Membrane</keyword>
<keyword evidence="1 2" id="KW-0238">DNA-binding</keyword>
<keyword evidence="3" id="KW-0812">Transmembrane</keyword>
<dbReference type="PANTHER" id="PTHR43479">
    <property type="entry name" value="ACREF/ENVCD OPERON REPRESSOR-RELATED"/>
    <property type="match status" value="1"/>
</dbReference>
<feature type="domain" description="HTH tetR-type" evidence="4">
    <location>
        <begin position="6"/>
        <end position="66"/>
    </location>
</feature>
<feature type="transmembrane region" description="Helical" evidence="3">
    <location>
        <begin position="141"/>
        <end position="161"/>
    </location>
</feature>
<gene>
    <name evidence="5" type="ORF">CBF30_01150</name>
</gene>
<evidence type="ECO:0000256" key="2">
    <source>
        <dbReference type="PROSITE-ProRule" id="PRU00335"/>
    </source>
</evidence>
<evidence type="ECO:0000313" key="6">
    <source>
        <dbReference type="Proteomes" id="UP000288669"/>
    </source>
</evidence>
<keyword evidence="3" id="KW-1133">Transmembrane helix</keyword>
<dbReference type="PANTHER" id="PTHR43479:SF11">
    <property type="entry name" value="ACREF_ENVCD OPERON REPRESSOR-RELATED"/>
    <property type="match status" value="1"/>
</dbReference>
<dbReference type="Pfam" id="PF00440">
    <property type="entry name" value="TetR_N"/>
    <property type="match status" value="1"/>
</dbReference>
<evidence type="ECO:0000256" key="3">
    <source>
        <dbReference type="SAM" id="Phobius"/>
    </source>
</evidence>
<keyword evidence="6" id="KW-1185">Reference proteome</keyword>
<dbReference type="PROSITE" id="PS50977">
    <property type="entry name" value="HTH_TETR_2"/>
    <property type="match status" value="1"/>
</dbReference>
<evidence type="ECO:0000259" key="4">
    <source>
        <dbReference type="PROSITE" id="PS50977"/>
    </source>
</evidence>
<dbReference type="OrthoDB" id="66596at2"/>
<proteinExistence type="predicted"/>
<evidence type="ECO:0000256" key="1">
    <source>
        <dbReference type="ARBA" id="ARBA00023125"/>
    </source>
</evidence>
<dbReference type="InterPro" id="IPR036271">
    <property type="entry name" value="Tet_transcr_reg_TetR-rel_C_sf"/>
</dbReference>
<dbReference type="EMBL" id="NGJZ01000001">
    <property type="protein sequence ID" value="RSU07876.1"/>
    <property type="molecule type" value="Genomic_DNA"/>
</dbReference>
<feature type="DNA-binding region" description="H-T-H motif" evidence="2">
    <location>
        <begin position="29"/>
        <end position="48"/>
    </location>
</feature>
<evidence type="ECO:0000313" key="5">
    <source>
        <dbReference type="EMBL" id="RSU07876.1"/>
    </source>
</evidence>
<accession>A0A430AIC5</accession>
<dbReference type="InterPro" id="IPR001647">
    <property type="entry name" value="HTH_TetR"/>
</dbReference>
<reference evidence="5 6" key="1">
    <citation type="submission" date="2017-05" db="EMBL/GenBank/DDBJ databases">
        <title>Vagococcus spp. assemblies.</title>
        <authorList>
            <person name="Gulvik C.A."/>
        </authorList>
    </citation>
    <scope>NUCLEOTIDE SEQUENCE [LARGE SCALE GENOMIC DNA]</scope>
    <source>
        <strain evidence="5 6">DSM 24756</strain>
    </source>
</reference>
<dbReference type="InterPro" id="IPR050624">
    <property type="entry name" value="HTH-type_Tx_Regulator"/>
</dbReference>
<dbReference type="Proteomes" id="UP000288669">
    <property type="component" value="Unassembled WGS sequence"/>
</dbReference>
<dbReference type="RefSeq" id="WP_126821924.1">
    <property type="nucleotide sequence ID" value="NZ_JBHLWU010000001.1"/>
</dbReference>
<sequence length="196" mass="22676">MARRKTITREQILNAAFQVVATEGFAHFTARNIASKMNCSTQPIYLEFKNMEDLKLALFKKIGDYLENEVFSIPQIGDPLIDMALNYIELAQNQKVLYRAIYMENHNEKDYLNKFSYELFEKNLEASGRFNQLTNQKKHELFTGIWIVATGLASLMSGGILTPERKEIVLLIEKAIDNILKDNNEMLETLLFEKEE</sequence>
<comment type="caution">
    <text evidence="5">The sequence shown here is derived from an EMBL/GenBank/DDBJ whole genome shotgun (WGS) entry which is preliminary data.</text>
</comment>
<dbReference type="SUPFAM" id="SSF48498">
    <property type="entry name" value="Tetracyclin repressor-like, C-terminal domain"/>
    <property type="match status" value="1"/>
</dbReference>
<dbReference type="InterPro" id="IPR009057">
    <property type="entry name" value="Homeodomain-like_sf"/>
</dbReference>
<dbReference type="AlphaFoldDB" id="A0A430AIC5"/>
<name>A0A430AIC5_9ENTE</name>
<organism evidence="5 6">
    <name type="scientific">Vagococcus entomophilus</name>
    <dbReference type="NCBI Taxonomy" id="1160095"/>
    <lineage>
        <taxon>Bacteria</taxon>
        <taxon>Bacillati</taxon>
        <taxon>Bacillota</taxon>
        <taxon>Bacilli</taxon>
        <taxon>Lactobacillales</taxon>
        <taxon>Enterococcaceae</taxon>
        <taxon>Vagococcus</taxon>
    </lineage>
</organism>
<dbReference type="Gene3D" id="1.10.357.10">
    <property type="entry name" value="Tetracycline Repressor, domain 2"/>
    <property type="match status" value="1"/>
</dbReference>
<protein>
    <submittedName>
        <fullName evidence="5">TetR family transcriptional regulator</fullName>
    </submittedName>
</protein>
<dbReference type="GO" id="GO:0003677">
    <property type="term" value="F:DNA binding"/>
    <property type="evidence" value="ECO:0007669"/>
    <property type="project" value="UniProtKB-UniRule"/>
</dbReference>
<dbReference type="SUPFAM" id="SSF46689">
    <property type="entry name" value="Homeodomain-like"/>
    <property type="match status" value="1"/>
</dbReference>